<dbReference type="PIRSF" id="PIRSF037595">
    <property type="entry name" value="Toll-like_receptor"/>
    <property type="match status" value="1"/>
</dbReference>
<keyword evidence="7 11" id="KW-1133">Transmembrane helix</keyword>
<dbReference type="InterPro" id="IPR017241">
    <property type="entry name" value="Toll-like_receptor"/>
</dbReference>
<dbReference type="SUPFAM" id="SSF52058">
    <property type="entry name" value="L domain-like"/>
    <property type="match status" value="1"/>
</dbReference>
<keyword evidence="4 11" id="KW-0812">Transmembrane</keyword>
<dbReference type="InterPro" id="IPR003591">
    <property type="entry name" value="Leu-rich_rpt_typical-subtyp"/>
</dbReference>
<evidence type="ECO:0000256" key="1">
    <source>
        <dbReference type="ARBA" id="ARBA00004479"/>
    </source>
</evidence>
<feature type="transmembrane region" description="Helical" evidence="11">
    <location>
        <begin position="654"/>
        <end position="678"/>
    </location>
</feature>
<dbReference type="InterPro" id="IPR032675">
    <property type="entry name" value="LRR_dom_sf"/>
</dbReference>
<reference evidence="14 15" key="1">
    <citation type="submission" date="2017-07" db="EMBL/GenBank/DDBJ databases">
        <authorList>
            <person name="Talla V."/>
            <person name="Backstrom N."/>
        </authorList>
    </citation>
    <scope>NUCLEOTIDE SEQUENCE [LARGE SCALE GENOMIC DNA]</scope>
</reference>
<evidence type="ECO:0000256" key="6">
    <source>
        <dbReference type="ARBA" id="ARBA00022737"/>
    </source>
</evidence>
<accession>A0A5E4PUQ0</accession>
<feature type="chain" id="PRO_5022943373" description="TIR domain-containing protein" evidence="12">
    <location>
        <begin position="20"/>
        <end position="858"/>
    </location>
</feature>
<keyword evidence="6" id="KW-0677">Repeat</keyword>
<evidence type="ECO:0000256" key="12">
    <source>
        <dbReference type="SAM" id="SignalP"/>
    </source>
</evidence>
<keyword evidence="8 11" id="KW-0472">Membrane</keyword>
<dbReference type="PANTHER" id="PTHR24365">
    <property type="entry name" value="TOLL-LIKE RECEPTOR"/>
    <property type="match status" value="1"/>
</dbReference>
<dbReference type="GO" id="GO:0002224">
    <property type="term" value="P:toll-like receptor signaling pathway"/>
    <property type="evidence" value="ECO:0007669"/>
    <property type="project" value="InterPro"/>
</dbReference>
<dbReference type="InterPro" id="IPR000157">
    <property type="entry name" value="TIR_dom"/>
</dbReference>
<keyword evidence="3" id="KW-0433">Leucine-rich repeat</keyword>
<dbReference type="Gene3D" id="3.40.50.10140">
    <property type="entry name" value="Toll/interleukin-1 receptor homology (TIR) domain"/>
    <property type="match status" value="1"/>
</dbReference>
<name>A0A5E4PUQ0_9NEOP</name>
<dbReference type="SMART" id="SM00255">
    <property type="entry name" value="TIR"/>
    <property type="match status" value="1"/>
</dbReference>
<dbReference type="PRINTS" id="PR01537">
    <property type="entry name" value="INTRLKN1R1F"/>
</dbReference>
<dbReference type="Gene3D" id="3.80.10.10">
    <property type="entry name" value="Ribonuclease Inhibitor"/>
    <property type="match status" value="5"/>
</dbReference>
<evidence type="ECO:0000256" key="5">
    <source>
        <dbReference type="ARBA" id="ARBA00022729"/>
    </source>
</evidence>
<evidence type="ECO:0000256" key="3">
    <source>
        <dbReference type="ARBA" id="ARBA00022614"/>
    </source>
</evidence>
<dbReference type="SMART" id="SM00369">
    <property type="entry name" value="LRR_TYP"/>
    <property type="match status" value="9"/>
</dbReference>
<sequence length="858" mass="99534">MVFARYLWLLLYYAQYAGTQLMKDYEDITLSILSPPVDEASLALPFNMGQDRTSGCFCRSTSRKDLVVCFGNYECAKFPKINIGVCDTLVVRTTVISQITVGDLDQYFGLRALKIDGNSRLHTLQPGIFRNLSNLEELSVSYNTQLHYLQTHTFTGLVKLKSLILVNNRFEKLTEIVPAFKPNTLPSLTLLDLSENNFENINENTFLPMNGSKLEILNLNLCRLDYIHPNSFSKLKKLKELHIRENDLNAPSIYNFLLKMIDSGINLGYLDLSGMGFRKQPPMKIMEMIANTTIRRLNLADNQFELITDDDFPYMPNIEVLDLRRVFAIAVSPYAFNPDRFPKLRILLLSGNNLPGINIYHISCQQLLLLDLSSNKGTSSSSLYYEIDRGVFSFCRDLRFLNLAYNRIKHIYNYTFIGLENLRILNMENGTLFHIGPGTFKPMKHLEILNLGNNPLVSSENLTSSQFEGLNELKMLILRNCGIKRFNDDDNMFEMMPNLTHLILTNNQLFYITVETLKPLKFLKVLDLSQNLLVSWWQPIFLASGIQPTKLYLTNNKISHFSLGMIQDLNYLLEKYNASVEIDLMDNLFICDCNSMYKIYTWLQVNGSDILKKYFAKSNILCSSPDVWEDRRVADFMSSIKNLRCFVYQKFSTAMLLVWTAPSLVTIAFLLIVIFLIYRYRIYIRYWLFLAKVALGRSFIRRTLKADNLNKAYKYDAFVSYCNDDREFVLEMISQLESQPPYLKLCIYERDFEIGTFISEAILGSINESRHIILIISNGFAKSQWCRWETHLAEYHRLFLDDGTPHDPLVLIKTGEVENKYLTTTLKYLLKTKIYHSWTEQNSDDFWKKLRNVLVKNK</sequence>
<dbReference type="GO" id="GO:0004888">
    <property type="term" value="F:transmembrane signaling receptor activity"/>
    <property type="evidence" value="ECO:0007669"/>
    <property type="project" value="InterPro"/>
</dbReference>
<evidence type="ECO:0000256" key="11">
    <source>
        <dbReference type="SAM" id="Phobius"/>
    </source>
</evidence>
<evidence type="ECO:0000256" key="7">
    <source>
        <dbReference type="ARBA" id="ARBA00022989"/>
    </source>
</evidence>
<evidence type="ECO:0000256" key="10">
    <source>
        <dbReference type="ARBA" id="ARBA00023180"/>
    </source>
</evidence>
<dbReference type="Pfam" id="PF13855">
    <property type="entry name" value="LRR_8"/>
    <property type="match status" value="3"/>
</dbReference>
<feature type="domain" description="TIR" evidence="13">
    <location>
        <begin position="713"/>
        <end position="854"/>
    </location>
</feature>
<evidence type="ECO:0000256" key="8">
    <source>
        <dbReference type="ARBA" id="ARBA00023136"/>
    </source>
</evidence>
<dbReference type="InterPro" id="IPR035897">
    <property type="entry name" value="Toll_tir_struct_dom_sf"/>
</dbReference>
<evidence type="ECO:0000256" key="4">
    <source>
        <dbReference type="ARBA" id="ARBA00022692"/>
    </source>
</evidence>
<organism evidence="14 15">
    <name type="scientific">Leptidea sinapis</name>
    <dbReference type="NCBI Taxonomy" id="189913"/>
    <lineage>
        <taxon>Eukaryota</taxon>
        <taxon>Metazoa</taxon>
        <taxon>Ecdysozoa</taxon>
        <taxon>Arthropoda</taxon>
        <taxon>Hexapoda</taxon>
        <taxon>Insecta</taxon>
        <taxon>Pterygota</taxon>
        <taxon>Neoptera</taxon>
        <taxon>Endopterygota</taxon>
        <taxon>Lepidoptera</taxon>
        <taxon>Glossata</taxon>
        <taxon>Ditrysia</taxon>
        <taxon>Papilionoidea</taxon>
        <taxon>Pieridae</taxon>
        <taxon>Dismorphiinae</taxon>
        <taxon>Leptidea</taxon>
    </lineage>
</organism>
<comment type="subcellular location">
    <subcellularLocation>
        <location evidence="1">Membrane</location>
        <topology evidence="1">Single-pass type I membrane protein</topology>
    </subcellularLocation>
</comment>
<evidence type="ECO:0000259" key="13">
    <source>
        <dbReference type="PROSITE" id="PS50104"/>
    </source>
</evidence>
<comment type="similarity">
    <text evidence="2">Belongs to the Toll-like receptor family.</text>
</comment>
<evidence type="ECO:0000313" key="15">
    <source>
        <dbReference type="Proteomes" id="UP000324832"/>
    </source>
</evidence>
<dbReference type="PROSITE" id="PS50104">
    <property type="entry name" value="TIR"/>
    <property type="match status" value="1"/>
</dbReference>
<dbReference type="PROSITE" id="PS51450">
    <property type="entry name" value="LRR"/>
    <property type="match status" value="3"/>
</dbReference>
<keyword evidence="9" id="KW-0675">Receptor</keyword>
<gene>
    <name evidence="14" type="ORF">LSINAPIS_LOCUS2836</name>
</gene>
<feature type="signal peptide" evidence="12">
    <location>
        <begin position="1"/>
        <end position="19"/>
    </location>
</feature>
<evidence type="ECO:0000256" key="2">
    <source>
        <dbReference type="ARBA" id="ARBA00009634"/>
    </source>
</evidence>
<dbReference type="SUPFAM" id="SSF52200">
    <property type="entry name" value="Toll/Interleukin receptor TIR domain"/>
    <property type="match status" value="1"/>
</dbReference>
<evidence type="ECO:0000256" key="9">
    <source>
        <dbReference type="ARBA" id="ARBA00023170"/>
    </source>
</evidence>
<dbReference type="Proteomes" id="UP000324832">
    <property type="component" value="Unassembled WGS sequence"/>
</dbReference>
<dbReference type="AlphaFoldDB" id="A0A5E4PUQ0"/>
<keyword evidence="5 12" id="KW-0732">Signal</keyword>
<dbReference type="EMBL" id="FZQP02000626">
    <property type="protein sequence ID" value="VVC89787.1"/>
    <property type="molecule type" value="Genomic_DNA"/>
</dbReference>
<dbReference type="SUPFAM" id="SSF52047">
    <property type="entry name" value="RNI-like"/>
    <property type="match status" value="1"/>
</dbReference>
<keyword evidence="10" id="KW-0325">Glycoprotein</keyword>
<dbReference type="Pfam" id="PF01582">
    <property type="entry name" value="TIR"/>
    <property type="match status" value="1"/>
</dbReference>
<feature type="non-terminal residue" evidence="14">
    <location>
        <position position="858"/>
    </location>
</feature>
<proteinExistence type="inferred from homology"/>
<dbReference type="GO" id="GO:0005886">
    <property type="term" value="C:plasma membrane"/>
    <property type="evidence" value="ECO:0007669"/>
    <property type="project" value="TreeGrafter"/>
</dbReference>
<dbReference type="InterPro" id="IPR001611">
    <property type="entry name" value="Leu-rich_rpt"/>
</dbReference>
<keyword evidence="15" id="KW-1185">Reference proteome</keyword>
<evidence type="ECO:0000313" key="14">
    <source>
        <dbReference type="EMBL" id="VVC89787.1"/>
    </source>
</evidence>
<dbReference type="PANTHER" id="PTHR24365:SF530">
    <property type="entry name" value="MSTPROX-RELATED"/>
    <property type="match status" value="1"/>
</dbReference>
<dbReference type="GO" id="GO:0006955">
    <property type="term" value="P:immune response"/>
    <property type="evidence" value="ECO:0007669"/>
    <property type="project" value="InterPro"/>
</dbReference>
<protein>
    <recommendedName>
        <fullName evidence="13">TIR domain-containing protein</fullName>
    </recommendedName>
</protein>